<evidence type="ECO:0000256" key="6">
    <source>
        <dbReference type="ARBA" id="ARBA00022771"/>
    </source>
</evidence>
<dbReference type="CDD" id="cd20335">
    <property type="entry name" value="BRcat_RBR"/>
    <property type="match status" value="1"/>
</dbReference>
<comment type="caution">
    <text evidence="11">The sequence shown here is derived from an EMBL/GenBank/DDBJ whole genome shotgun (WGS) entry which is preliminary data.</text>
</comment>
<evidence type="ECO:0000313" key="11">
    <source>
        <dbReference type="EMBL" id="CAD8072814.1"/>
    </source>
</evidence>
<evidence type="ECO:0000256" key="9">
    <source>
        <dbReference type="SAM" id="MobiDB-lite"/>
    </source>
</evidence>
<evidence type="ECO:0000256" key="1">
    <source>
        <dbReference type="ARBA" id="ARBA00001798"/>
    </source>
</evidence>
<dbReference type="Pfam" id="PF01485">
    <property type="entry name" value="IBR"/>
    <property type="match status" value="2"/>
</dbReference>
<evidence type="ECO:0000256" key="5">
    <source>
        <dbReference type="ARBA" id="ARBA00022737"/>
    </source>
</evidence>
<evidence type="ECO:0000256" key="8">
    <source>
        <dbReference type="ARBA" id="ARBA00022833"/>
    </source>
</evidence>
<dbReference type="GO" id="GO:0016567">
    <property type="term" value="P:protein ubiquitination"/>
    <property type="evidence" value="ECO:0007669"/>
    <property type="project" value="InterPro"/>
</dbReference>
<evidence type="ECO:0000256" key="4">
    <source>
        <dbReference type="ARBA" id="ARBA00022723"/>
    </source>
</evidence>
<name>A0A8S1MC15_PARPR</name>
<protein>
    <recommendedName>
        <fullName evidence="2">RBR-type E3 ubiquitin transferase</fullName>
        <ecNumber evidence="2">2.3.2.31</ecNumber>
    </recommendedName>
</protein>
<gene>
    <name evidence="11" type="ORF">PPRIM_AZ9-3.1.T0500042</name>
</gene>
<reference evidence="11" key="1">
    <citation type="submission" date="2021-01" db="EMBL/GenBank/DDBJ databases">
        <authorList>
            <consortium name="Genoscope - CEA"/>
            <person name="William W."/>
        </authorList>
    </citation>
    <scope>NUCLEOTIDE SEQUENCE</scope>
</reference>
<feature type="domain" description="RING-type" evidence="10">
    <location>
        <begin position="151"/>
        <end position="345"/>
    </location>
</feature>
<comment type="catalytic activity">
    <reaction evidence="1">
        <text>[E2 ubiquitin-conjugating enzyme]-S-ubiquitinyl-L-cysteine + [acceptor protein]-L-lysine = [E2 ubiquitin-conjugating enzyme]-L-cysteine + [acceptor protein]-N(6)-ubiquitinyl-L-lysine.</text>
        <dbReference type="EC" id="2.3.2.31"/>
    </reaction>
</comment>
<dbReference type="AlphaFoldDB" id="A0A8S1MC15"/>
<feature type="compositionally biased region" description="Basic residues" evidence="9">
    <location>
        <begin position="1"/>
        <end position="12"/>
    </location>
</feature>
<dbReference type="GO" id="GO:0061630">
    <property type="term" value="F:ubiquitin protein ligase activity"/>
    <property type="evidence" value="ECO:0007669"/>
    <property type="project" value="UniProtKB-EC"/>
</dbReference>
<dbReference type="PANTHER" id="PTHR11685">
    <property type="entry name" value="RBR FAMILY RING FINGER AND IBR DOMAIN-CONTAINING"/>
    <property type="match status" value="1"/>
</dbReference>
<evidence type="ECO:0000259" key="10">
    <source>
        <dbReference type="PROSITE" id="PS51873"/>
    </source>
</evidence>
<dbReference type="InterPro" id="IPR044066">
    <property type="entry name" value="TRIAD_supradom"/>
</dbReference>
<sequence length="500" mass="60198">MGQVCSKRHRSQKSGLSQQEKNGKRSFIDELILKEKIGKSSVKADVIKEEKEEGFRVYSIRKPRMIEILSKQENLKLLMQPELYQELQKKLLNEQINTKESIQIVLNIFIYCNFQAEKIKNCFNLLNANNDYKEDLKQIGIYRDSSLKYYKSQSCLLCLSENMECYSLKCQHIFCKDCWNQMIEIQLSNFIPIVKCLEYKCLERLPHTFLEQYQSYKDILVKRMLDNDQNFTWCPGFLCQNIYKQEYFKQKQKCHCGLKFCPKCKTENHYPITCDIYQEITQFQESYQSWTRLDISACPNCKRYIQKIQGCMQISCICGKDFCIKCSQSWNPEHGQDFYNCPFSAHIKNPSQIFNNMCQNESKIQKNICQLEYYQKLINQQQQDEYTYILRRGLNNLIKFQKFEKIFLYYTYYLNEKFGENGFDHYYQQYSLEIQNYYRILLKQIQAILVDDQKNEKNEMIDFNIFKNQLFQMDKNLSTQKQCFKKYIIQNQQEKQQNIN</sequence>
<keyword evidence="4" id="KW-0479">Metal-binding</keyword>
<dbReference type="EC" id="2.3.2.31" evidence="2"/>
<dbReference type="InterPro" id="IPR002867">
    <property type="entry name" value="IBR_dom"/>
</dbReference>
<dbReference type="PROSITE" id="PS51873">
    <property type="entry name" value="TRIAD"/>
    <property type="match status" value="1"/>
</dbReference>
<organism evidence="11 12">
    <name type="scientific">Paramecium primaurelia</name>
    <dbReference type="NCBI Taxonomy" id="5886"/>
    <lineage>
        <taxon>Eukaryota</taxon>
        <taxon>Sar</taxon>
        <taxon>Alveolata</taxon>
        <taxon>Ciliophora</taxon>
        <taxon>Intramacronucleata</taxon>
        <taxon>Oligohymenophorea</taxon>
        <taxon>Peniculida</taxon>
        <taxon>Parameciidae</taxon>
        <taxon>Paramecium</taxon>
    </lineage>
</organism>
<dbReference type="FunFam" id="3.30.40.10:FF:000894">
    <property type="entry name" value="RBR-type E3 ubiquitin transferase"/>
    <property type="match status" value="1"/>
</dbReference>
<evidence type="ECO:0000256" key="3">
    <source>
        <dbReference type="ARBA" id="ARBA00022679"/>
    </source>
</evidence>
<keyword evidence="6" id="KW-0863">Zinc-finger</keyword>
<proteinExistence type="predicted"/>
<dbReference type="OMA" id="GCMQISC"/>
<feature type="region of interest" description="Disordered" evidence="9">
    <location>
        <begin position="1"/>
        <end position="22"/>
    </location>
</feature>
<evidence type="ECO:0000256" key="7">
    <source>
        <dbReference type="ARBA" id="ARBA00022786"/>
    </source>
</evidence>
<keyword evidence="12" id="KW-1185">Reference proteome</keyword>
<dbReference type="EMBL" id="CAJJDM010000050">
    <property type="protein sequence ID" value="CAD8072814.1"/>
    <property type="molecule type" value="Genomic_DNA"/>
</dbReference>
<keyword evidence="5" id="KW-0677">Repeat</keyword>
<dbReference type="Proteomes" id="UP000688137">
    <property type="component" value="Unassembled WGS sequence"/>
</dbReference>
<dbReference type="GO" id="GO:0008270">
    <property type="term" value="F:zinc ion binding"/>
    <property type="evidence" value="ECO:0007669"/>
    <property type="project" value="UniProtKB-KW"/>
</dbReference>
<keyword evidence="3" id="KW-0808">Transferase</keyword>
<evidence type="ECO:0000313" key="12">
    <source>
        <dbReference type="Proteomes" id="UP000688137"/>
    </source>
</evidence>
<keyword evidence="8" id="KW-0862">Zinc</keyword>
<keyword evidence="7" id="KW-0833">Ubl conjugation pathway</keyword>
<dbReference type="InterPro" id="IPR031127">
    <property type="entry name" value="E3_UB_ligase_RBR"/>
</dbReference>
<accession>A0A8S1MC15</accession>
<evidence type="ECO:0000256" key="2">
    <source>
        <dbReference type="ARBA" id="ARBA00012251"/>
    </source>
</evidence>
<dbReference type="SMART" id="SM00647">
    <property type="entry name" value="IBR"/>
    <property type="match status" value="2"/>
</dbReference>